<dbReference type="InParanoid" id="A0A212F6G1"/>
<organism evidence="3 4">
    <name type="scientific">Danaus plexippus plexippus</name>
    <dbReference type="NCBI Taxonomy" id="278856"/>
    <lineage>
        <taxon>Eukaryota</taxon>
        <taxon>Metazoa</taxon>
        <taxon>Ecdysozoa</taxon>
        <taxon>Arthropoda</taxon>
        <taxon>Hexapoda</taxon>
        <taxon>Insecta</taxon>
        <taxon>Pterygota</taxon>
        <taxon>Neoptera</taxon>
        <taxon>Endopterygota</taxon>
        <taxon>Lepidoptera</taxon>
        <taxon>Glossata</taxon>
        <taxon>Ditrysia</taxon>
        <taxon>Papilionoidea</taxon>
        <taxon>Nymphalidae</taxon>
        <taxon>Danainae</taxon>
        <taxon>Danaini</taxon>
        <taxon>Danaina</taxon>
        <taxon>Danaus</taxon>
        <taxon>Danaus</taxon>
    </lineage>
</organism>
<dbReference type="InterPro" id="IPR036734">
    <property type="entry name" value="Neur_chan_lig-bd_sf"/>
</dbReference>
<dbReference type="KEGG" id="dpl:KGM_214916B"/>
<evidence type="ECO:0000259" key="2">
    <source>
        <dbReference type="Pfam" id="PF02931"/>
    </source>
</evidence>
<dbReference type="AlphaFoldDB" id="A0A212F6G1"/>
<name>A0A212F6G1_DANPL</name>
<proteinExistence type="predicted"/>
<feature type="domain" description="Neurotransmitter-gated ion-channel ligand-binding" evidence="2">
    <location>
        <begin position="1"/>
        <end position="158"/>
    </location>
</feature>
<dbReference type="Proteomes" id="UP000007151">
    <property type="component" value="Unassembled WGS sequence"/>
</dbReference>
<evidence type="ECO:0000313" key="3">
    <source>
        <dbReference type="EMBL" id="OWR49330.1"/>
    </source>
</evidence>
<dbReference type="EMBL" id="AGBW02010018">
    <property type="protein sequence ID" value="OWR49330.1"/>
    <property type="molecule type" value="Genomic_DNA"/>
</dbReference>
<evidence type="ECO:0000313" key="4">
    <source>
        <dbReference type="Proteomes" id="UP000007151"/>
    </source>
</evidence>
<keyword evidence="1" id="KW-0472">Membrane</keyword>
<feature type="non-terminal residue" evidence="3">
    <location>
        <position position="1"/>
    </location>
</feature>
<dbReference type="Pfam" id="PF02931">
    <property type="entry name" value="Neur_chan_LBD"/>
    <property type="match status" value="1"/>
</dbReference>
<comment type="caution">
    <text evidence="3">The sequence shown here is derived from an EMBL/GenBank/DDBJ whole genome shotgun (WGS) entry which is preliminary data.</text>
</comment>
<keyword evidence="1" id="KW-1133">Transmembrane helix</keyword>
<dbReference type="InterPro" id="IPR006202">
    <property type="entry name" value="Neur_chan_lig-bd"/>
</dbReference>
<dbReference type="Gene3D" id="2.70.170.10">
    <property type="entry name" value="Neurotransmitter-gated ion-channel ligand-binding domain"/>
    <property type="match status" value="1"/>
</dbReference>
<evidence type="ECO:0000256" key="1">
    <source>
        <dbReference type="SAM" id="Phobius"/>
    </source>
</evidence>
<feature type="transmembrane region" description="Helical" evidence="1">
    <location>
        <begin position="164"/>
        <end position="182"/>
    </location>
</feature>
<feature type="transmembrane region" description="Helical" evidence="1">
    <location>
        <begin position="191"/>
        <end position="211"/>
    </location>
</feature>
<sequence>KWTDDSMAWNPLKFNGTSRLTFRQGQIWSPSLSIYNSDTIGFLDAKNSEPITMFESGETILHMQTTIQTWCLDYSDMLTKWPHDEYDCVIVIEPWENHEDITFKKLDPEDMKAFADIDDVIQNSWDITTEQYILNSTSWNSNSSESDRFVIEVVLKRRATAFNIVFYTPLLVLMTFILLSFWTEPLNLRRIWFYAGCSVVICSGLCYIDFLVPCHSIPSILVLYTVVLGGVLLALLIHAALMTSLTKRLCKTITIQNILTAQWFRTLFFLPPFKTSHIYETINNDYGESNEDVMETSGIRNIEAMQSDNKEDNESVELAEAVDKVLFLIYSMTFAVMLALHF</sequence>
<accession>A0A212F6G1</accession>
<dbReference type="SUPFAM" id="SSF63712">
    <property type="entry name" value="Nicotinic receptor ligand binding domain-like"/>
    <property type="match status" value="1"/>
</dbReference>
<dbReference type="PANTHER" id="PTHR18945">
    <property type="entry name" value="NEUROTRANSMITTER GATED ION CHANNEL"/>
    <property type="match status" value="1"/>
</dbReference>
<gene>
    <name evidence="3" type="ORF">KGM_214916B</name>
</gene>
<dbReference type="InterPro" id="IPR006201">
    <property type="entry name" value="Neur_channel"/>
</dbReference>
<dbReference type="GO" id="GO:0005230">
    <property type="term" value="F:extracellular ligand-gated monoatomic ion channel activity"/>
    <property type="evidence" value="ECO:0007669"/>
    <property type="project" value="InterPro"/>
</dbReference>
<feature type="transmembrane region" description="Helical" evidence="1">
    <location>
        <begin position="217"/>
        <end position="241"/>
    </location>
</feature>
<dbReference type="GO" id="GO:0016020">
    <property type="term" value="C:membrane"/>
    <property type="evidence" value="ECO:0007669"/>
    <property type="project" value="InterPro"/>
</dbReference>
<dbReference type="GO" id="GO:0004888">
    <property type="term" value="F:transmembrane signaling receptor activity"/>
    <property type="evidence" value="ECO:0007669"/>
    <property type="project" value="InterPro"/>
</dbReference>
<reference evidence="3 4" key="1">
    <citation type="journal article" date="2011" name="Cell">
        <title>The monarch butterfly genome yields insights into long-distance migration.</title>
        <authorList>
            <person name="Zhan S."/>
            <person name="Merlin C."/>
            <person name="Boore J.L."/>
            <person name="Reppert S.M."/>
        </authorList>
    </citation>
    <scope>NUCLEOTIDE SEQUENCE [LARGE SCALE GENOMIC DNA]</scope>
    <source>
        <strain evidence="3">F-2</strain>
    </source>
</reference>
<keyword evidence="1" id="KW-0812">Transmembrane</keyword>
<dbReference type="STRING" id="278856.A0A212F6G1"/>
<keyword evidence="4" id="KW-1185">Reference proteome</keyword>
<protein>
    <submittedName>
        <fullName evidence="3">Cys-loop ligand-gated ion channel subunit protein</fullName>
    </submittedName>
</protein>